<feature type="transmembrane region" description="Helical" evidence="7">
    <location>
        <begin position="569"/>
        <end position="590"/>
    </location>
</feature>
<evidence type="ECO:0000256" key="6">
    <source>
        <dbReference type="SAM" id="MobiDB-lite"/>
    </source>
</evidence>
<feature type="domain" description="Membrane transport protein MMPL" evidence="8">
    <location>
        <begin position="405"/>
        <end position="715"/>
    </location>
</feature>
<dbReference type="PANTHER" id="PTHR33406:SF13">
    <property type="entry name" value="MEMBRANE PROTEIN YDFJ"/>
    <property type="match status" value="1"/>
</dbReference>
<feature type="transmembrane region" description="Helical" evidence="7">
    <location>
        <begin position="538"/>
        <end position="557"/>
    </location>
</feature>
<keyword evidence="2" id="KW-1003">Cell membrane</keyword>
<keyword evidence="3 7" id="KW-0812">Transmembrane</keyword>
<feature type="transmembrane region" description="Helical" evidence="7">
    <location>
        <begin position="602"/>
        <end position="621"/>
    </location>
</feature>
<feature type="transmembrane region" description="Helical" evidence="7">
    <location>
        <begin position="371"/>
        <end position="393"/>
    </location>
</feature>
<dbReference type="Gene3D" id="1.20.1640.10">
    <property type="entry name" value="Multidrug efflux transporter AcrB transmembrane domain"/>
    <property type="match status" value="2"/>
</dbReference>
<dbReference type="Proteomes" id="UP000823521">
    <property type="component" value="Unassembled WGS sequence"/>
</dbReference>
<reference evidence="9 10" key="1">
    <citation type="submission" date="2019-12" db="EMBL/GenBank/DDBJ databases">
        <title>Whole genome sequencing of endophytic Actinobacterium Micromonospora sp. MPMI6T.</title>
        <authorList>
            <person name="Evv R."/>
            <person name="Podile A.R."/>
        </authorList>
    </citation>
    <scope>NUCLEOTIDE SEQUENCE [LARGE SCALE GENOMIC DNA]</scope>
    <source>
        <strain evidence="9 10">MPMI6</strain>
    </source>
</reference>
<feature type="transmembrane region" description="Helical" evidence="7">
    <location>
        <begin position="186"/>
        <end position="214"/>
    </location>
</feature>
<evidence type="ECO:0000256" key="5">
    <source>
        <dbReference type="ARBA" id="ARBA00023136"/>
    </source>
</evidence>
<evidence type="ECO:0000256" key="2">
    <source>
        <dbReference type="ARBA" id="ARBA00022475"/>
    </source>
</evidence>
<evidence type="ECO:0000256" key="7">
    <source>
        <dbReference type="SAM" id="Phobius"/>
    </source>
</evidence>
<organism evidence="9 10">
    <name type="scientific">Micromonospora echinofusca</name>
    <dbReference type="NCBI Taxonomy" id="47858"/>
    <lineage>
        <taxon>Bacteria</taxon>
        <taxon>Bacillati</taxon>
        <taxon>Actinomycetota</taxon>
        <taxon>Actinomycetes</taxon>
        <taxon>Micromonosporales</taxon>
        <taxon>Micromonosporaceae</taxon>
        <taxon>Micromonospora</taxon>
    </lineage>
</organism>
<feature type="transmembrane region" description="Helical" evidence="7">
    <location>
        <begin position="642"/>
        <end position="669"/>
    </location>
</feature>
<comment type="subcellular location">
    <subcellularLocation>
        <location evidence="1">Cell membrane</location>
        <topology evidence="1">Multi-pass membrane protein</topology>
    </subcellularLocation>
</comment>
<evidence type="ECO:0000259" key="8">
    <source>
        <dbReference type="Pfam" id="PF03176"/>
    </source>
</evidence>
<evidence type="ECO:0000256" key="3">
    <source>
        <dbReference type="ARBA" id="ARBA00022692"/>
    </source>
</evidence>
<proteinExistence type="predicted"/>
<evidence type="ECO:0000313" key="10">
    <source>
        <dbReference type="Proteomes" id="UP000823521"/>
    </source>
</evidence>
<dbReference type="InterPro" id="IPR004869">
    <property type="entry name" value="MMPL_dom"/>
</dbReference>
<feature type="transmembrane region" description="Helical" evidence="7">
    <location>
        <begin position="22"/>
        <end position="41"/>
    </location>
</feature>
<keyword evidence="4 7" id="KW-1133">Transmembrane helix</keyword>
<dbReference type="Pfam" id="PF03176">
    <property type="entry name" value="MMPL"/>
    <property type="match status" value="2"/>
</dbReference>
<keyword evidence="10" id="KW-1185">Reference proteome</keyword>
<protein>
    <submittedName>
        <fullName evidence="9">MMPL family transporter</fullName>
    </submittedName>
</protein>
<evidence type="ECO:0000313" key="9">
    <source>
        <dbReference type="EMBL" id="MBO4206345.1"/>
    </source>
</evidence>
<dbReference type="SUPFAM" id="SSF82866">
    <property type="entry name" value="Multidrug efflux transporter AcrB transmembrane domain"/>
    <property type="match status" value="2"/>
</dbReference>
<evidence type="ECO:0000256" key="4">
    <source>
        <dbReference type="ARBA" id="ARBA00022989"/>
    </source>
</evidence>
<feature type="transmembrane region" description="Helical" evidence="7">
    <location>
        <begin position="681"/>
        <end position="706"/>
    </location>
</feature>
<dbReference type="PANTHER" id="PTHR33406">
    <property type="entry name" value="MEMBRANE PROTEIN MJ1562-RELATED"/>
    <property type="match status" value="1"/>
</dbReference>
<gene>
    <name evidence="9" type="ORF">GSF22_10055</name>
</gene>
<feature type="domain" description="Membrane transport protein MMPL" evidence="8">
    <location>
        <begin position="66"/>
        <end position="375"/>
    </location>
</feature>
<comment type="caution">
    <text evidence="9">The sequence shown here is derived from an EMBL/GenBank/DDBJ whole genome shotgun (WGS) entry which is preliminary data.</text>
</comment>
<name>A0ABS3VPA4_MICEH</name>
<evidence type="ECO:0000256" key="1">
    <source>
        <dbReference type="ARBA" id="ARBA00004651"/>
    </source>
</evidence>
<feature type="transmembrane region" description="Helical" evidence="7">
    <location>
        <begin position="273"/>
        <end position="296"/>
    </location>
</feature>
<feature type="region of interest" description="Disordered" evidence="6">
    <location>
        <begin position="723"/>
        <end position="773"/>
    </location>
</feature>
<sequence>MGRRPVTVRIARWSAEHPWRAIAMWIVFVAVCFAGGSAAGLNEATDADQAIGESGRAGIIVDSGDFDRPAVENVLITARSGALDRAAADAAAKDAAARLRQVTGVASVGDPVPSRAGDALLLPLTMTGDPETAPDRVGPLRAATAEVQADHPALRVEQVGGASIGQALDDTLGADFKRAELLSLPVTLAILIVAFGALIAAGVPVLLALSSVAAAMGLSTLASHLVPATDTTSSVILLIGMAVGVDYSLFYVRREREERARGRSHLAAVEIAAETSGHAVVVSGFAVIISMAGLFLAGDVVFSSLAVGSILVVAVAVTGSLTVLPALLAKLGRWVDRPRVPLLWRLTAPRTGRHGVPAGPRFWPAVLRPALRAPVVTLVVSVGLLLALAAPALGMKLKFPGMEDLPRTTPAMQAYDRLTAAFPDTGTTHQVAVRAPAGQAERVRVALTELAGRAAADPLFAPLPAAGPEIDVSADGRVSVLTVATPYASRTDEAVRSLERLRADLLPATVGQLSGVEYAVGGGVAGSEDYARHIREKLPLVVGFVLVLTLVVMAWTFRSVVVALTAIGLNLLSAGAAYGLLVLVFQGTWAEGLLGFTSMGAIVSWLPLFLFVVLFGLSMDYHVFVVSRIREAVRAGRSNADAVAYGITSSAGVVSSAAIVMVAVFAIFATLSTVDMKQLGVGLAAAILLDATIIRAVVLPSVMTLLGEANWWAPRFLRRRDPVDHPTGPSTDLSDPADPSTDPSDPADPSTDPSDRVTGSGSGTEHPEPALTR</sequence>
<dbReference type="RefSeq" id="WP_208813196.1">
    <property type="nucleotide sequence ID" value="NZ_WVUH01000063.1"/>
</dbReference>
<dbReference type="InterPro" id="IPR050545">
    <property type="entry name" value="Mycobact_MmpL"/>
</dbReference>
<feature type="transmembrane region" description="Helical" evidence="7">
    <location>
        <begin position="302"/>
        <end position="329"/>
    </location>
</feature>
<feature type="compositionally biased region" description="Low complexity" evidence="6">
    <location>
        <begin position="729"/>
        <end position="752"/>
    </location>
</feature>
<dbReference type="EMBL" id="WVUH01000063">
    <property type="protein sequence ID" value="MBO4206345.1"/>
    <property type="molecule type" value="Genomic_DNA"/>
</dbReference>
<accession>A0ABS3VPA4</accession>
<feature type="transmembrane region" description="Helical" evidence="7">
    <location>
        <begin position="234"/>
        <end position="252"/>
    </location>
</feature>
<keyword evidence="5 7" id="KW-0472">Membrane</keyword>